<evidence type="ECO:0000313" key="1">
    <source>
        <dbReference type="EMBL" id="AEW03998.1"/>
    </source>
</evidence>
<dbReference type="EMBL" id="CP003179">
    <property type="protein sequence ID" value="AEW03998.1"/>
    <property type="molecule type" value="Genomic_DNA"/>
</dbReference>
<proteinExistence type="predicted"/>
<dbReference type="KEGG" id="sap:Sulac_0438"/>
<evidence type="ECO:0000313" key="2">
    <source>
        <dbReference type="Proteomes" id="UP000005439"/>
    </source>
</evidence>
<accession>G8TYN3</accession>
<keyword evidence="2" id="KW-1185">Reference proteome</keyword>
<gene>
    <name evidence="1" type="ordered locus">Sulac_0438</name>
</gene>
<reference evidence="2" key="1">
    <citation type="submission" date="2011-12" db="EMBL/GenBank/DDBJ databases">
        <title>The complete genome of chromosome of Sulfobacillus acidophilus DSM 10332.</title>
        <authorList>
            <person name="Lucas S."/>
            <person name="Han J."/>
            <person name="Lapidus A."/>
            <person name="Bruce D."/>
            <person name="Goodwin L."/>
            <person name="Pitluck S."/>
            <person name="Peters L."/>
            <person name="Kyrpides N."/>
            <person name="Mavromatis K."/>
            <person name="Ivanova N."/>
            <person name="Mikhailova N."/>
            <person name="Chertkov O."/>
            <person name="Saunders E."/>
            <person name="Detter J.C."/>
            <person name="Tapia R."/>
            <person name="Han C."/>
            <person name="Land M."/>
            <person name="Hauser L."/>
            <person name="Markowitz V."/>
            <person name="Cheng J.-F."/>
            <person name="Hugenholtz P."/>
            <person name="Woyke T."/>
            <person name="Wu D."/>
            <person name="Pukall R."/>
            <person name="Gehrich-Schroeter G."/>
            <person name="Schneider S."/>
            <person name="Klenk H.-P."/>
            <person name="Eisen J.A."/>
        </authorList>
    </citation>
    <scope>NUCLEOTIDE SEQUENCE [LARGE SCALE GENOMIC DNA]</scope>
    <source>
        <strain evidence="2">ATCC 700253 / DSM 10332 / NAL</strain>
    </source>
</reference>
<dbReference type="AlphaFoldDB" id="G8TYN3"/>
<organism evidence="1 2">
    <name type="scientific">Sulfobacillus acidophilus (strain ATCC 700253 / DSM 10332 / NAL)</name>
    <dbReference type="NCBI Taxonomy" id="679936"/>
    <lineage>
        <taxon>Bacteria</taxon>
        <taxon>Bacillati</taxon>
        <taxon>Bacillota</taxon>
        <taxon>Clostridia</taxon>
        <taxon>Eubacteriales</taxon>
        <taxon>Clostridiales Family XVII. Incertae Sedis</taxon>
        <taxon>Sulfobacillus</taxon>
    </lineage>
</organism>
<reference evidence="1 2" key="2">
    <citation type="journal article" date="2012" name="Stand. Genomic Sci.">
        <title>Complete genome sequence of the moderately thermophilic mineral-sulfide-oxidizing firmicute Sulfobacillus acidophilus type strain (NAL(T)).</title>
        <authorList>
            <person name="Anderson I."/>
            <person name="Chertkov O."/>
            <person name="Chen A."/>
            <person name="Saunders E."/>
            <person name="Lapidus A."/>
            <person name="Nolan M."/>
            <person name="Lucas S."/>
            <person name="Hammon N."/>
            <person name="Deshpande S."/>
            <person name="Cheng J.F."/>
            <person name="Han C."/>
            <person name="Tapia R."/>
            <person name="Goodwin L.A."/>
            <person name="Pitluck S."/>
            <person name="Liolios K."/>
            <person name="Pagani I."/>
            <person name="Ivanova N."/>
            <person name="Mikhailova N."/>
            <person name="Pati A."/>
            <person name="Palaniappan K."/>
            <person name="Land M."/>
            <person name="Pan C."/>
            <person name="Rohde M."/>
            <person name="Pukall R."/>
            <person name="Goker M."/>
            <person name="Detter J.C."/>
            <person name="Woyke T."/>
            <person name="Bristow J."/>
            <person name="Eisen J.A."/>
            <person name="Markowitz V."/>
            <person name="Hugenholtz P."/>
            <person name="Kyrpides N.C."/>
            <person name="Klenk H.P."/>
            <person name="Mavromatis K."/>
        </authorList>
    </citation>
    <scope>NUCLEOTIDE SEQUENCE [LARGE SCALE GENOMIC DNA]</scope>
    <source>
        <strain evidence="2">ATCC 700253 / DSM 10332 / NAL</strain>
    </source>
</reference>
<dbReference type="HOGENOM" id="CLU_3012610_0_0_9"/>
<protein>
    <submittedName>
        <fullName evidence="1">Uncharacterized protein</fullName>
    </submittedName>
</protein>
<name>G8TYN3_SULAD</name>
<sequence>MPGSRVAERLMQSVVVIEPQGSAQARSGFPWGTVFVSLTSRGMVMRLGTTVHSTSP</sequence>
<dbReference type="Proteomes" id="UP000005439">
    <property type="component" value="Chromosome"/>
</dbReference>